<evidence type="ECO:0000313" key="8">
    <source>
        <dbReference type="EMBL" id="RMB58215.1"/>
    </source>
</evidence>
<feature type="compositionally biased region" description="Polar residues" evidence="5">
    <location>
        <begin position="168"/>
        <end position="179"/>
    </location>
</feature>
<protein>
    <submittedName>
        <fullName evidence="8">TM2 domain-containing protein</fullName>
    </submittedName>
</protein>
<organism evidence="8 9">
    <name type="scientific">Tessaracoccus antarcticus</name>
    <dbReference type="NCBI Taxonomy" id="2479848"/>
    <lineage>
        <taxon>Bacteria</taxon>
        <taxon>Bacillati</taxon>
        <taxon>Actinomycetota</taxon>
        <taxon>Actinomycetes</taxon>
        <taxon>Propionibacteriales</taxon>
        <taxon>Propionibacteriaceae</taxon>
        <taxon>Tessaracoccus</taxon>
    </lineage>
</organism>
<feature type="compositionally biased region" description="Polar residues" evidence="5">
    <location>
        <begin position="148"/>
        <end position="159"/>
    </location>
</feature>
<gene>
    <name evidence="8" type="ORF">EAX62_13480</name>
</gene>
<proteinExistence type="predicted"/>
<reference evidence="8 9" key="1">
    <citation type="submission" date="2018-10" db="EMBL/GenBank/DDBJ databases">
        <title>Tessaracoccus antarcticuss sp. nov., isolated from sediment.</title>
        <authorList>
            <person name="Zhou L.Y."/>
            <person name="Du Z.J."/>
        </authorList>
    </citation>
    <scope>NUCLEOTIDE SEQUENCE [LARGE SCALE GENOMIC DNA]</scope>
    <source>
        <strain evidence="8 9">JDX10</strain>
    </source>
</reference>
<feature type="transmembrane region" description="Helical" evidence="6">
    <location>
        <begin position="290"/>
        <end position="317"/>
    </location>
</feature>
<sequence>MMRMRPMGQGYLVTQPRPCSAPVAAHRAGWAEGASFDARTVSAVRKGMAVSENNQDSQWNAGDGEAQRGPSFEDPTQPATPAPAAPEQGFQQTWGQGGAVQPEGGASRQGQPAGDPGWGGQPDPANPNGSAPQQHNPYGAQPDPYAAQQGSYATQQNPYGAQPDPYAQQGSYATQQNPYGAQPDPYAAQQNPYAAQQYPGQGLYGPTDPYQQPYGSYGGYGTYAYAGPAKSKVAAALLAFFLGGLGAHSFYLNKNNLGFIHLGLGIGSFILLIIVGIWSDSAPYSAQAGLGMLGLLAGLMSTANGIWAFVEFIMILVKPEHELGR</sequence>
<keyword evidence="9" id="KW-1185">Reference proteome</keyword>
<comment type="subcellular location">
    <subcellularLocation>
        <location evidence="1">Membrane</location>
        <topology evidence="1">Multi-pass membrane protein</topology>
    </subcellularLocation>
</comment>
<keyword evidence="4 6" id="KW-0472">Membrane</keyword>
<evidence type="ECO:0000256" key="6">
    <source>
        <dbReference type="SAM" id="Phobius"/>
    </source>
</evidence>
<evidence type="ECO:0000313" key="9">
    <source>
        <dbReference type="Proteomes" id="UP000275256"/>
    </source>
</evidence>
<keyword evidence="2 6" id="KW-0812">Transmembrane</keyword>
<dbReference type="GO" id="GO:0016020">
    <property type="term" value="C:membrane"/>
    <property type="evidence" value="ECO:0007669"/>
    <property type="project" value="UniProtKB-SubCell"/>
</dbReference>
<evidence type="ECO:0000256" key="1">
    <source>
        <dbReference type="ARBA" id="ARBA00004141"/>
    </source>
</evidence>
<comment type="caution">
    <text evidence="8">The sequence shown here is derived from an EMBL/GenBank/DDBJ whole genome shotgun (WGS) entry which is preliminary data.</text>
</comment>
<feature type="compositionally biased region" description="Polar residues" evidence="5">
    <location>
        <begin position="127"/>
        <end position="136"/>
    </location>
</feature>
<evidence type="ECO:0000256" key="4">
    <source>
        <dbReference type="ARBA" id="ARBA00023136"/>
    </source>
</evidence>
<feature type="transmembrane region" description="Helical" evidence="6">
    <location>
        <begin position="258"/>
        <end position="278"/>
    </location>
</feature>
<evidence type="ECO:0000259" key="7">
    <source>
        <dbReference type="Pfam" id="PF05154"/>
    </source>
</evidence>
<dbReference type="Pfam" id="PF05154">
    <property type="entry name" value="TM2"/>
    <property type="match status" value="1"/>
</dbReference>
<name>A0A3M0G0D6_9ACTN</name>
<feature type="compositionally biased region" description="Polar residues" evidence="5">
    <location>
        <begin position="51"/>
        <end position="60"/>
    </location>
</feature>
<dbReference type="Proteomes" id="UP000275256">
    <property type="component" value="Unassembled WGS sequence"/>
</dbReference>
<dbReference type="InterPro" id="IPR007829">
    <property type="entry name" value="TM2"/>
</dbReference>
<feature type="region of interest" description="Disordered" evidence="5">
    <location>
        <begin position="47"/>
        <end position="187"/>
    </location>
</feature>
<feature type="transmembrane region" description="Helical" evidence="6">
    <location>
        <begin position="233"/>
        <end position="252"/>
    </location>
</feature>
<dbReference type="EMBL" id="REFW01000004">
    <property type="protein sequence ID" value="RMB58215.1"/>
    <property type="molecule type" value="Genomic_DNA"/>
</dbReference>
<evidence type="ECO:0000256" key="2">
    <source>
        <dbReference type="ARBA" id="ARBA00022692"/>
    </source>
</evidence>
<dbReference type="AlphaFoldDB" id="A0A3M0G0D6"/>
<keyword evidence="3 6" id="KW-1133">Transmembrane helix</keyword>
<evidence type="ECO:0000256" key="5">
    <source>
        <dbReference type="SAM" id="MobiDB-lite"/>
    </source>
</evidence>
<accession>A0A3M0G0D6</accession>
<evidence type="ECO:0000256" key="3">
    <source>
        <dbReference type="ARBA" id="ARBA00022989"/>
    </source>
</evidence>
<feature type="domain" description="TM2" evidence="7">
    <location>
        <begin position="229"/>
        <end position="278"/>
    </location>
</feature>